<sequence length="433" mass="46159">MAAEMAAEIVPISLGLTEGTGITLWAPTWHEDGEDWEAFLGAGDDLYVFPTVAHLAAFTRTATEHDLIDHPEWPAAARFLADELTPDDDHRFDIIGVPDLVAETPDIWTLAELADTVAILRSLAEVCDIAVIDEVLGASDGFAALALGEQAFAGRTGEKLWDEIGAVVAERWDDVVDALDQLVTTPEVDGAAVETAQREVAAMEAAVAAASAESVQELEDEFGADASDVADFERDTAEPAEERDADLLFWEQAGIDCIQITVAGRTGWSLRGYLDDEPVFLSRGGRILTFSSPDALEDFIAEPGARHRLSELNFWAEVRDAVSGGDAAVLVDAANTYRLDGLAEQLLTGPGAVDADQLELAVELLSDAGDARGDSETADALSSATPLGNLVGSITSDDPDRLAPAPPYDDEVAAWTVLVDRFAITLEWDPAAR</sequence>
<dbReference type="EMBL" id="JAERWK010000012">
    <property type="protein sequence ID" value="MBM9467659.1"/>
    <property type="molecule type" value="Genomic_DNA"/>
</dbReference>
<evidence type="ECO:0000313" key="2">
    <source>
        <dbReference type="Proteomes" id="UP000663792"/>
    </source>
</evidence>
<evidence type="ECO:0000313" key="1">
    <source>
        <dbReference type="EMBL" id="MBM9467659.1"/>
    </source>
</evidence>
<organism evidence="1 2">
    <name type="scientific">Nakamurella leprariae</name>
    <dbReference type="NCBI Taxonomy" id="2803911"/>
    <lineage>
        <taxon>Bacteria</taxon>
        <taxon>Bacillati</taxon>
        <taxon>Actinomycetota</taxon>
        <taxon>Actinomycetes</taxon>
        <taxon>Nakamurellales</taxon>
        <taxon>Nakamurellaceae</taxon>
        <taxon>Nakamurella</taxon>
    </lineage>
</organism>
<proteinExistence type="predicted"/>
<name>A0A938YD58_9ACTN</name>
<keyword evidence="2" id="KW-1185">Reference proteome</keyword>
<dbReference type="Proteomes" id="UP000663792">
    <property type="component" value="Unassembled WGS sequence"/>
</dbReference>
<accession>A0A938YD58</accession>
<reference evidence="1" key="1">
    <citation type="submission" date="2021-01" db="EMBL/GenBank/DDBJ databases">
        <title>YIM 132084 draft genome.</title>
        <authorList>
            <person name="An D."/>
        </authorList>
    </citation>
    <scope>NUCLEOTIDE SEQUENCE</scope>
    <source>
        <strain evidence="1">YIM 132084</strain>
    </source>
</reference>
<protein>
    <submittedName>
        <fullName evidence="1">Primosomal protein</fullName>
    </submittedName>
</protein>
<dbReference type="AlphaFoldDB" id="A0A938YD58"/>
<dbReference type="RefSeq" id="WP_205260610.1">
    <property type="nucleotide sequence ID" value="NZ_JAERWK010000012.1"/>
</dbReference>
<gene>
    <name evidence="1" type="ORF">JL106_10250</name>
</gene>
<comment type="caution">
    <text evidence="1">The sequence shown here is derived from an EMBL/GenBank/DDBJ whole genome shotgun (WGS) entry which is preliminary data.</text>
</comment>